<proteinExistence type="inferred from homology"/>
<dbReference type="OrthoDB" id="10067381at2759"/>
<accession>A0A2V1DA20</accession>
<protein>
    <submittedName>
        <fullName evidence="2">DUF1917-domain-containing protein</fullName>
    </submittedName>
</protein>
<dbReference type="Proteomes" id="UP000244855">
    <property type="component" value="Unassembled WGS sequence"/>
</dbReference>
<evidence type="ECO:0000256" key="1">
    <source>
        <dbReference type="ARBA" id="ARBA00010568"/>
    </source>
</evidence>
<sequence>MGEVEFVGGDGWISDDSSFYGDEDSKQQLEQISTQCNVSQKNNLNTLIEKSKTRSKKMEQLELSHPGQGRHDSWHLFESAEEFVKRVPPLTTSIQICDWIWVHKPNLNPHGAMSAPSNEMRLMSCGQELLASSIAKRSEIKSGKVKQMVTKQLNVEAKLLEQQITDLAVEMNVLHGKWMLFPEVDAVTRVWRVIVDAVINGKLGPTAKVAPDDGTNKARLICIYTNDFRDKEDVLRVLRQLVSLGVVNPQRNIYYKTDVNTILGIYGGTASNYGLQASLYSSQKMLADAQVHQSNATASSQAGPHFKKRKISS</sequence>
<dbReference type="InterPro" id="IPR023398">
    <property type="entry name" value="TIF_eIF4e-like"/>
</dbReference>
<comment type="similarity">
    <text evidence="1">Belongs to the UPF0696 family.</text>
</comment>
<dbReference type="InterPro" id="IPR015034">
    <property type="entry name" value="Bles03"/>
</dbReference>
<dbReference type="Pfam" id="PF08939">
    <property type="entry name" value="Bles03"/>
    <property type="match status" value="1"/>
</dbReference>
<keyword evidence="3" id="KW-1185">Reference proteome</keyword>
<dbReference type="AlphaFoldDB" id="A0A2V1DA20"/>
<name>A0A2V1DA20_9PLEO</name>
<dbReference type="Gene3D" id="3.30.760.10">
    <property type="entry name" value="RNA Cap, Translation Initiation Factor Eif4e"/>
    <property type="match status" value="1"/>
</dbReference>
<dbReference type="EMBL" id="KZ805537">
    <property type="protein sequence ID" value="PVH94383.1"/>
    <property type="molecule type" value="Genomic_DNA"/>
</dbReference>
<dbReference type="SUPFAM" id="SSF55418">
    <property type="entry name" value="eIF4e-like"/>
    <property type="match status" value="1"/>
</dbReference>
<evidence type="ECO:0000313" key="3">
    <source>
        <dbReference type="Proteomes" id="UP000244855"/>
    </source>
</evidence>
<dbReference type="PANTHER" id="PTHR31977:SF1">
    <property type="entry name" value="UPF0696 PROTEIN C11ORF68"/>
    <property type="match status" value="1"/>
</dbReference>
<dbReference type="PANTHER" id="PTHR31977">
    <property type="entry name" value="UPF0696 PROTEIN C11ORF68"/>
    <property type="match status" value="1"/>
</dbReference>
<evidence type="ECO:0000313" key="2">
    <source>
        <dbReference type="EMBL" id="PVH94383.1"/>
    </source>
</evidence>
<organism evidence="2 3">
    <name type="scientific">Periconia macrospinosa</name>
    <dbReference type="NCBI Taxonomy" id="97972"/>
    <lineage>
        <taxon>Eukaryota</taxon>
        <taxon>Fungi</taxon>
        <taxon>Dikarya</taxon>
        <taxon>Ascomycota</taxon>
        <taxon>Pezizomycotina</taxon>
        <taxon>Dothideomycetes</taxon>
        <taxon>Pleosporomycetidae</taxon>
        <taxon>Pleosporales</taxon>
        <taxon>Massarineae</taxon>
        <taxon>Periconiaceae</taxon>
        <taxon>Periconia</taxon>
    </lineage>
</organism>
<gene>
    <name evidence="2" type="ORF">DM02DRAFT_602555</name>
</gene>
<reference evidence="2 3" key="1">
    <citation type="journal article" date="2018" name="Sci. Rep.">
        <title>Comparative genomics provides insights into the lifestyle and reveals functional heterogeneity of dark septate endophytic fungi.</title>
        <authorList>
            <person name="Knapp D.G."/>
            <person name="Nemeth J.B."/>
            <person name="Barry K."/>
            <person name="Hainaut M."/>
            <person name="Henrissat B."/>
            <person name="Johnson J."/>
            <person name="Kuo A."/>
            <person name="Lim J.H.P."/>
            <person name="Lipzen A."/>
            <person name="Nolan M."/>
            <person name="Ohm R.A."/>
            <person name="Tamas L."/>
            <person name="Grigoriev I.V."/>
            <person name="Spatafora J.W."/>
            <person name="Nagy L.G."/>
            <person name="Kovacs G.M."/>
        </authorList>
    </citation>
    <scope>NUCLEOTIDE SEQUENCE [LARGE SCALE GENOMIC DNA]</scope>
    <source>
        <strain evidence="2 3">DSE2036</strain>
    </source>
</reference>